<sequence>MISNGRIADTLAEAGHDVTFLSVEGIIPTADFPTTKLAKVVILGRIPGERLTKMKKYRSAAMNSAFEKPGIFDTSFDFIPWINGVSSLMELALVESQETIEKLKTEKFDAIFYEQLFPHGASFGYLLGIEIHFLINSCPIQGHITSLFAIPDATGWVPAVGDLAVSDKMTFFERAQNEIQHYFLTSGYSLLFDSANTVFQKVYGSSFPDVRLIIKEKVPMMFVAVDELID</sequence>
<proteinExistence type="predicted"/>
<organism evidence="1 2">
    <name type="scientific">Panagrolaimus sp. ES5</name>
    <dbReference type="NCBI Taxonomy" id="591445"/>
    <lineage>
        <taxon>Eukaryota</taxon>
        <taxon>Metazoa</taxon>
        <taxon>Ecdysozoa</taxon>
        <taxon>Nematoda</taxon>
        <taxon>Chromadorea</taxon>
        <taxon>Rhabditida</taxon>
        <taxon>Tylenchina</taxon>
        <taxon>Panagrolaimomorpha</taxon>
        <taxon>Panagrolaimoidea</taxon>
        <taxon>Panagrolaimidae</taxon>
        <taxon>Panagrolaimus</taxon>
    </lineage>
</organism>
<name>A0AC34GD97_9BILA</name>
<accession>A0AC34GD97</accession>
<evidence type="ECO:0000313" key="2">
    <source>
        <dbReference type="WBParaSite" id="ES5_v2.g27490.t1"/>
    </source>
</evidence>
<evidence type="ECO:0000313" key="1">
    <source>
        <dbReference type="Proteomes" id="UP000887579"/>
    </source>
</evidence>
<reference evidence="2" key="1">
    <citation type="submission" date="2022-11" db="UniProtKB">
        <authorList>
            <consortium name="WormBaseParasite"/>
        </authorList>
    </citation>
    <scope>IDENTIFICATION</scope>
</reference>
<dbReference type="Proteomes" id="UP000887579">
    <property type="component" value="Unplaced"/>
</dbReference>
<dbReference type="WBParaSite" id="ES5_v2.g27490.t1">
    <property type="protein sequence ID" value="ES5_v2.g27490.t1"/>
    <property type="gene ID" value="ES5_v2.g27490"/>
</dbReference>
<protein>
    <submittedName>
        <fullName evidence="2">Glucuronosyltransferase</fullName>
    </submittedName>
</protein>